<keyword evidence="2" id="KW-1185">Reference proteome</keyword>
<evidence type="ECO:0000313" key="2">
    <source>
        <dbReference type="Proteomes" id="UP000032427"/>
    </source>
</evidence>
<dbReference type="GeneID" id="28542991"/>
<dbReference type="Proteomes" id="UP000032427">
    <property type="component" value="Chromosome 2"/>
</dbReference>
<dbReference type="EMBL" id="LN554847">
    <property type="protein sequence ID" value="CED57375.1"/>
    <property type="molecule type" value="Genomic_DNA"/>
</dbReference>
<proteinExistence type="predicted"/>
<reference evidence="2" key="1">
    <citation type="submission" date="2014-09" db="EMBL/GenBank/DDBJ databases">
        <authorList>
            <person name="Hjerde E."/>
        </authorList>
    </citation>
    <scope>NUCLEOTIDE SEQUENCE [LARGE SCALE GENOMIC DNA]</scope>
    <source>
        <strain evidence="2">06/09/139</strain>
    </source>
</reference>
<dbReference type="STRING" id="80852.AWOD_II_0744"/>
<name>A0A090I6Q3_9GAMM</name>
<gene>
    <name evidence="1" type="ORF">AWOD_II_0744</name>
</gene>
<evidence type="ECO:0000313" key="1">
    <source>
        <dbReference type="EMBL" id="CED57375.1"/>
    </source>
</evidence>
<dbReference type="HOGENOM" id="CLU_949231_0_0_6"/>
<organism evidence="1 2">
    <name type="scientific">Aliivibrio wodanis</name>
    <dbReference type="NCBI Taxonomy" id="80852"/>
    <lineage>
        <taxon>Bacteria</taxon>
        <taxon>Pseudomonadati</taxon>
        <taxon>Pseudomonadota</taxon>
        <taxon>Gammaproteobacteria</taxon>
        <taxon>Vibrionales</taxon>
        <taxon>Vibrionaceae</taxon>
        <taxon>Aliivibrio</taxon>
    </lineage>
</organism>
<dbReference type="PATRIC" id="fig|80852.17.peg.3528"/>
<sequence>MTDYYPHKIEDIQAMYEEVCTWFDSLGFSYVRTRYGIYKGVFSEFLRVVQERDVPEDLAEFKLKFDNAYIEVHEAIRIYNGLKDHDETQFLEQLKKVLSGQEFRAKSSDDQARDFLFELSVATRFINAGYNVDLKGICDVVVDLGNNKTLFVECKRVKSNKKLEKNVKKANEQLKKRLKKTGKPNAVGLVAVNITDILPKLEKLPVNSNVTGTQFHRVASRKYIFQNVLSLMSNKFEGCLGVMCESSMMNYLAIPSQLNGFQCSRHTDHIPYSNNSPLYENLSKKLSNQDII</sequence>
<accession>A0A090I6Q3</accession>
<dbReference type="OrthoDB" id="5918331at2"/>
<protein>
    <submittedName>
        <fullName evidence="1">Uncharacterized protein</fullName>
    </submittedName>
</protein>
<dbReference type="AlphaFoldDB" id="A0A090I6Q3"/>
<dbReference type="KEGG" id="awd:AWOD_II_0744"/>